<keyword evidence="4 6" id="KW-0863">Zinc-finger</keyword>
<dbReference type="PANTHER" id="PTHR10131">
    <property type="entry name" value="TNF RECEPTOR ASSOCIATED FACTOR"/>
    <property type="match status" value="1"/>
</dbReference>
<dbReference type="Proteomes" id="UP000829291">
    <property type="component" value="Chromosome 6"/>
</dbReference>
<dbReference type="SMART" id="SM00184">
    <property type="entry name" value="RING"/>
    <property type="match status" value="1"/>
</dbReference>
<evidence type="ECO:0000256" key="4">
    <source>
        <dbReference type="ARBA" id="ARBA00022771"/>
    </source>
</evidence>
<evidence type="ECO:0000313" key="11">
    <source>
        <dbReference type="RefSeq" id="XP_046598433.1"/>
    </source>
</evidence>
<sequence>MASFNDLNKHCKDAERNVANTENNKADLESRFECPICLTWLRDPVLTSCGHKFCAQCINMWLRKKGTCCPVDSQPLQPESDLFPDLFTRREISQQRAHCPYQKFGCAIELSPIDIDSHMNKCDFRRQVGEHVSCPFKSIGCSDIIISEEELKTHLEHSTSSHLTEILQLVAKVIPKLTSLEQTGSSTRAMEYKWWDPPPKKNLLSTQDEPCPDWQELVKTLYERIVVLEQQNRELTISLSNQQNHLSSIRTSVRYNDEEMILRYCNGLYIWKLDSFREKLEIMITDSLKMFYSPGFYTSPNGYKICARINVSSKDPRYLSLLIHMMHSENDDALDWPFNGSISFVLVHPVDSERNIRDTTFSKPELEAFKKPTCELNKRSFGYTEFVLIKDLVEFLREDSMIMRVEVKPI</sequence>
<evidence type="ECO:0000256" key="1">
    <source>
        <dbReference type="ARBA" id="ARBA00004496"/>
    </source>
</evidence>
<protein>
    <submittedName>
        <fullName evidence="11">TNF receptor-associated factor 6 isoform X1</fullName>
    </submittedName>
</protein>
<proteinExistence type="predicted"/>
<dbReference type="PIRSF" id="PIRSF015614">
    <property type="entry name" value="TRAF"/>
    <property type="match status" value="1"/>
</dbReference>
<reference evidence="11" key="1">
    <citation type="submission" date="2025-08" db="UniProtKB">
        <authorList>
            <consortium name="RefSeq"/>
        </authorList>
    </citation>
    <scope>IDENTIFICATION</scope>
    <source>
        <tissue evidence="11">Thorax and Abdomen</tissue>
    </source>
</reference>
<organism evidence="10 11">
    <name type="scientific">Neodiprion lecontei</name>
    <name type="common">Redheaded pine sawfly</name>
    <dbReference type="NCBI Taxonomy" id="441921"/>
    <lineage>
        <taxon>Eukaryota</taxon>
        <taxon>Metazoa</taxon>
        <taxon>Ecdysozoa</taxon>
        <taxon>Arthropoda</taxon>
        <taxon>Hexapoda</taxon>
        <taxon>Insecta</taxon>
        <taxon>Pterygota</taxon>
        <taxon>Neoptera</taxon>
        <taxon>Endopterygota</taxon>
        <taxon>Hymenoptera</taxon>
        <taxon>Tenthredinoidea</taxon>
        <taxon>Diprionidae</taxon>
        <taxon>Diprioninae</taxon>
        <taxon>Neodiprion</taxon>
    </lineage>
</organism>
<evidence type="ECO:0000313" key="10">
    <source>
        <dbReference type="Proteomes" id="UP000829291"/>
    </source>
</evidence>
<dbReference type="InterPro" id="IPR001841">
    <property type="entry name" value="Znf_RING"/>
</dbReference>
<dbReference type="InterPro" id="IPR012227">
    <property type="entry name" value="TNF_rcpt-assoc_TRAF_met"/>
</dbReference>
<dbReference type="Pfam" id="PF21355">
    <property type="entry name" value="TRAF-mep_MATH"/>
    <property type="match status" value="1"/>
</dbReference>
<keyword evidence="7" id="KW-0175">Coiled coil</keyword>
<feature type="domain" description="RING-type" evidence="8">
    <location>
        <begin position="34"/>
        <end position="73"/>
    </location>
</feature>
<evidence type="ECO:0000256" key="2">
    <source>
        <dbReference type="ARBA" id="ARBA00022490"/>
    </source>
</evidence>
<keyword evidence="10" id="KW-1185">Reference proteome</keyword>
<dbReference type="Gene3D" id="3.30.40.10">
    <property type="entry name" value="Zinc/RING finger domain, C3HC4 (zinc finger)"/>
    <property type="match status" value="2"/>
</dbReference>
<dbReference type="PROSITE" id="PS50089">
    <property type="entry name" value="ZF_RING_2"/>
    <property type="match status" value="1"/>
</dbReference>
<dbReference type="PROSITE" id="PS50144">
    <property type="entry name" value="MATH"/>
    <property type="match status" value="1"/>
</dbReference>
<dbReference type="SUPFAM" id="SSF49599">
    <property type="entry name" value="TRAF domain-like"/>
    <property type="match status" value="2"/>
</dbReference>
<dbReference type="Pfam" id="PF00097">
    <property type="entry name" value="zf-C3HC4"/>
    <property type="match status" value="1"/>
</dbReference>
<dbReference type="InterPro" id="IPR018957">
    <property type="entry name" value="Znf_C3HC4_RING-type"/>
</dbReference>
<keyword evidence="5" id="KW-0862">Zinc</keyword>
<gene>
    <name evidence="11" type="primary">LOC107222633</name>
</gene>
<evidence type="ECO:0000259" key="8">
    <source>
        <dbReference type="PROSITE" id="PS50089"/>
    </source>
</evidence>
<evidence type="ECO:0000259" key="9">
    <source>
        <dbReference type="PROSITE" id="PS50144"/>
    </source>
</evidence>
<dbReference type="InterPro" id="IPR013083">
    <property type="entry name" value="Znf_RING/FYVE/PHD"/>
</dbReference>
<dbReference type="InterPro" id="IPR017907">
    <property type="entry name" value="Znf_RING_CS"/>
</dbReference>
<dbReference type="PANTHER" id="PTHR10131:SF152">
    <property type="entry name" value="TNF RECEPTOR-ASSOCIATED FACTOR 6"/>
    <property type="match status" value="1"/>
</dbReference>
<dbReference type="InterPro" id="IPR002083">
    <property type="entry name" value="MATH/TRAF_dom"/>
</dbReference>
<feature type="domain" description="MATH" evidence="9">
    <location>
        <begin position="266"/>
        <end position="407"/>
    </location>
</feature>
<comment type="subcellular location">
    <subcellularLocation>
        <location evidence="1">Cytoplasm</location>
    </subcellularLocation>
</comment>
<evidence type="ECO:0000256" key="6">
    <source>
        <dbReference type="PROSITE-ProRule" id="PRU00175"/>
    </source>
</evidence>
<dbReference type="InterPro" id="IPR008974">
    <property type="entry name" value="TRAF-like"/>
</dbReference>
<evidence type="ECO:0000256" key="3">
    <source>
        <dbReference type="ARBA" id="ARBA00022723"/>
    </source>
</evidence>
<dbReference type="SUPFAM" id="SSF57850">
    <property type="entry name" value="RING/U-box"/>
    <property type="match status" value="1"/>
</dbReference>
<dbReference type="InterPro" id="IPR003613">
    <property type="entry name" value="Ubox_domain"/>
</dbReference>
<dbReference type="RefSeq" id="XP_046598433.1">
    <property type="nucleotide sequence ID" value="XM_046742477.1"/>
</dbReference>
<accession>A0ABM3GDU2</accession>
<dbReference type="Gene3D" id="2.60.210.10">
    <property type="entry name" value="Apoptosis, Tumor Necrosis Factor Receptor Associated Protein 2, Chain A"/>
    <property type="match status" value="1"/>
</dbReference>
<name>A0ABM3GDU2_NEOLC</name>
<dbReference type="InterPro" id="IPR049342">
    <property type="entry name" value="TRAF1-6_MATH_dom"/>
</dbReference>
<keyword evidence="11" id="KW-0675">Receptor</keyword>
<keyword evidence="2" id="KW-0963">Cytoplasm</keyword>
<evidence type="ECO:0000256" key="7">
    <source>
        <dbReference type="SAM" id="Coils"/>
    </source>
</evidence>
<evidence type="ECO:0000256" key="5">
    <source>
        <dbReference type="ARBA" id="ARBA00022833"/>
    </source>
</evidence>
<keyword evidence="3" id="KW-0479">Metal-binding</keyword>
<feature type="coiled-coil region" evidence="7">
    <location>
        <begin position="4"/>
        <end position="31"/>
    </location>
</feature>
<dbReference type="PROSITE" id="PS00518">
    <property type="entry name" value="ZF_RING_1"/>
    <property type="match status" value="1"/>
</dbReference>
<dbReference type="GeneID" id="107222633"/>
<dbReference type="SMART" id="SM00504">
    <property type="entry name" value="Ubox"/>
    <property type="match status" value="1"/>
</dbReference>